<dbReference type="Proteomes" id="UP001367508">
    <property type="component" value="Unassembled WGS sequence"/>
</dbReference>
<comment type="caution">
    <text evidence="1">The sequence shown here is derived from an EMBL/GenBank/DDBJ whole genome shotgun (WGS) entry which is preliminary data.</text>
</comment>
<sequence length="105" mass="12019">MLCSHPRNWEAIFLFRGLSGKHIQFGRNILLSGYAIRPKIMRIPDGAKPTQSNTLHLLNSDICTLRARIVTLTHHCSYIYSKSTLQFNYSRPIIQISTFNVSNIT</sequence>
<dbReference type="AlphaFoldDB" id="A0AAN9LB96"/>
<name>A0AAN9LB96_CANGL</name>
<accession>A0AAN9LB96</accession>
<dbReference type="EMBL" id="JAYMYQ010000005">
    <property type="protein sequence ID" value="KAK7330068.1"/>
    <property type="molecule type" value="Genomic_DNA"/>
</dbReference>
<evidence type="ECO:0000313" key="1">
    <source>
        <dbReference type="EMBL" id="KAK7330068.1"/>
    </source>
</evidence>
<reference evidence="1 2" key="1">
    <citation type="submission" date="2024-01" db="EMBL/GenBank/DDBJ databases">
        <title>The genomes of 5 underutilized Papilionoideae crops provide insights into root nodulation and disease resistanc.</title>
        <authorList>
            <person name="Jiang F."/>
        </authorList>
    </citation>
    <scope>NUCLEOTIDE SEQUENCE [LARGE SCALE GENOMIC DNA]</scope>
    <source>
        <strain evidence="1">LVBAO_FW01</strain>
        <tissue evidence="1">Leaves</tissue>
    </source>
</reference>
<gene>
    <name evidence="1" type="ORF">VNO77_24253</name>
</gene>
<keyword evidence="2" id="KW-1185">Reference proteome</keyword>
<proteinExistence type="predicted"/>
<protein>
    <submittedName>
        <fullName evidence="1">Uncharacterized protein</fullName>
    </submittedName>
</protein>
<evidence type="ECO:0000313" key="2">
    <source>
        <dbReference type="Proteomes" id="UP001367508"/>
    </source>
</evidence>
<organism evidence="1 2">
    <name type="scientific">Canavalia gladiata</name>
    <name type="common">Sword bean</name>
    <name type="synonym">Dolichos gladiatus</name>
    <dbReference type="NCBI Taxonomy" id="3824"/>
    <lineage>
        <taxon>Eukaryota</taxon>
        <taxon>Viridiplantae</taxon>
        <taxon>Streptophyta</taxon>
        <taxon>Embryophyta</taxon>
        <taxon>Tracheophyta</taxon>
        <taxon>Spermatophyta</taxon>
        <taxon>Magnoliopsida</taxon>
        <taxon>eudicotyledons</taxon>
        <taxon>Gunneridae</taxon>
        <taxon>Pentapetalae</taxon>
        <taxon>rosids</taxon>
        <taxon>fabids</taxon>
        <taxon>Fabales</taxon>
        <taxon>Fabaceae</taxon>
        <taxon>Papilionoideae</taxon>
        <taxon>50 kb inversion clade</taxon>
        <taxon>NPAAA clade</taxon>
        <taxon>indigoferoid/millettioid clade</taxon>
        <taxon>Phaseoleae</taxon>
        <taxon>Canavalia</taxon>
    </lineage>
</organism>